<evidence type="ECO:0000256" key="1">
    <source>
        <dbReference type="SAM" id="SignalP"/>
    </source>
</evidence>
<gene>
    <name evidence="3" type="ORF">P8609_05035</name>
</gene>
<feature type="domain" description="PapC-like C-terminal" evidence="2">
    <location>
        <begin position="735"/>
        <end position="793"/>
    </location>
</feature>
<sequence>MRASLRPLLHVAATAGAFLAAGLVPCAQADAPASYYLEAFVNGRDTQLIVQVDRDARGLVMSADELTEIGIRVDTLALDEDRRIALDDVPGLRYRYLEAEQRLELTLPDAQLVPERIGFVPPPPAPATSGTGLLFNYSAHLQSTRVSYEQKQNARRVHAPLLGSARYGRLPPLTEQHAAAQYEKRNRTFSASTELRWFSPRGVWVNTGFSTLDSGRSDYTRQDTYWTSSNVDRMRTWTVGDFVSSSLAWSRAVRLGGISLARNFDVRPDLITFPVPALGGSAVVPTTVDLYINGLRQATGQASGGPFLFASPPSLSGAGQASIVFQDALGREVVIQRPLYLDTRLLAAGNTDFALQLGYLRRDYGTRSFAYGDSPAAMGSLRHGLRDGLTLEAHAEFADGLHNVGVGGLVELGRFGVLDASLSDSGGQTRGQQYGMGYQYLSPRFSLDLRGLHTQGDFRDIGTLDGAAIPQTQAHASLSVPITPRHTAMLTYTRQQATSTGGSRVVTLGYNGAFGTRLNVFATFFRDLDHDDSDGLYVGATLSLDNRLSASASASRNGAARTATLGASRSMDYDRGGFGWSVSLDGGNAGYRHGLGRLDYRGGRIEATLQAEHARRDASRYDSHSLFATGALVLMEGDLMASRYVYDAFAVVSTNGVAGVPVLRENRFVGTTNREGHVVVPDLIAYQSNAIALDTLELPIDVGIEHDRMELTPLGKSGALARFAAQRFTGATVILVDESGMPLPVGTPIVVVGSDATGIVGYDGQVFLPELDASTQLEAVGDQARCVATIRFDPQDTLKTIGPFTCRRSP</sequence>
<evidence type="ECO:0000313" key="4">
    <source>
        <dbReference type="Proteomes" id="UP001233535"/>
    </source>
</evidence>
<dbReference type="Gene3D" id="2.60.40.2610">
    <property type="entry name" value="Outer membrane usher protein FimD, plug domain"/>
    <property type="match status" value="1"/>
</dbReference>
<dbReference type="InterPro" id="IPR043142">
    <property type="entry name" value="PapC-like_C_sf"/>
</dbReference>
<name>A0ABU1CAY6_9GAMM</name>
<dbReference type="Gene3D" id="2.60.40.2070">
    <property type="match status" value="1"/>
</dbReference>
<feature type="chain" id="PRO_5045645792" evidence="1">
    <location>
        <begin position="30"/>
        <end position="810"/>
    </location>
</feature>
<dbReference type="Gene3D" id="2.60.40.3110">
    <property type="match status" value="1"/>
</dbReference>
<accession>A0ABU1CAY6</accession>
<dbReference type="PANTHER" id="PTHR30451">
    <property type="entry name" value="OUTER MEMBRANE USHER PROTEIN"/>
    <property type="match status" value="1"/>
</dbReference>
<organism evidence="3 4">
    <name type="scientific">Lysobacter arvi</name>
    <dbReference type="NCBI Taxonomy" id="3038776"/>
    <lineage>
        <taxon>Bacteria</taxon>
        <taxon>Pseudomonadati</taxon>
        <taxon>Pseudomonadota</taxon>
        <taxon>Gammaproteobacteria</taxon>
        <taxon>Lysobacterales</taxon>
        <taxon>Lysobacteraceae</taxon>
        <taxon>Lysobacter</taxon>
    </lineage>
</organism>
<dbReference type="SUPFAM" id="SSF141729">
    <property type="entry name" value="FimD N-terminal domain-like"/>
    <property type="match status" value="1"/>
</dbReference>
<reference evidence="3 4" key="1">
    <citation type="submission" date="2023-04" db="EMBL/GenBank/DDBJ databases">
        <title>Lysobacter sp. strain UC isolated from soil sample.</title>
        <authorList>
            <person name="Choksket S."/>
            <person name="Harshvardhan F."/>
            <person name="Rana R."/>
            <person name="Patil P.B."/>
            <person name="Korpole S."/>
        </authorList>
    </citation>
    <scope>NUCLEOTIDE SEQUENCE [LARGE SCALE GENOMIC DNA]</scope>
    <source>
        <strain evidence="3 4">UC</strain>
    </source>
</reference>
<protein>
    <submittedName>
        <fullName evidence="3">Fimbria/pilus outer membrane usher protein</fullName>
    </submittedName>
</protein>
<dbReference type="Proteomes" id="UP001233535">
    <property type="component" value="Unassembled WGS sequence"/>
</dbReference>
<feature type="signal peptide" evidence="1">
    <location>
        <begin position="1"/>
        <end position="29"/>
    </location>
</feature>
<dbReference type="InterPro" id="IPR037224">
    <property type="entry name" value="PapC_N_sf"/>
</dbReference>
<evidence type="ECO:0000313" key="3">
    <source>
        <dbReference type="EMBL" id="MDR0182337.1"/>
    </source>
</evidence>
<keyword evidence="4" id="KW-1185">Reference proteome</keyword>
<keyword evidence="1" id="KW-0732">Signal</keyword>
<dbReference type="InterPro" id="IPR025949">
    <property type="entry name" value="PapC-like_C"/>
</dbReference>
<evidence type="ECO:0000259" key="2">
    <source>
        <dbReference type="Pfam" id="PF13953"/>
    </source>
</evidence>
<dbReference type="EMBL" id="JARUHG010000001">
    <property type="protein sequence ID" value="MDR0182337.1"/>
    <property type="molecule type" value="Genomic_DNA"/>
</dbReference>
<proteinExistence type="predicted"/>
<dbReference type="InterPro" id="IPR000015">
    <property type="entry name" value="Fimb_usher"/>
</dbReference>
<dbReference type="Pfam" id="PF00577">
    <property type="entry name" value="Usher"/>
    <property type="match status" value="1"/>
</dbReference>
<dbReference type="PANTHER" id="PTHR30451:SF5">
    <property type="entry name" value="SLR0019 PROTEIN"/>
    <property type="match status" value="1"/>
</dbReference>
<dbReference type="InterPro" id="IPR042186">
    <property type="entry name" value="FimD_plug_dom"/>
</dbReference>
<dbReference type="RefSeq" id="WP_309261483.1">
    <property type="nucleotide sequence ID" value="NZ_JARUHG010000001.1"/>
</dbReference>
<comment type="caution">
    <text evidence="3">The sequence shown here is derived from an EMBL/GenBank/DDBJ whole genome shotgun (WGS) entry which is preliminary data.</text>
</comment>
<dbReference type="Pfam" id="PF13953">
    <property type="entry name" value="PapC_C"/>
    <property type="match status" value="1"/>
</dbReference>